<evidence type="ECO:0000313" key="2">
    <source>
        <dbReference type="Proteomes" id="UP000232003"/>
    </source>
</evidence>
<sequence>MRIGKKVTKKTPRLRISDKNKGQGYVYNWGTPKNNLSQFLDSTRLVSPPAPCPLP</sequence>
<gene>
    <name evidence="1" type="ORF">COO91_01683</name>
</gene>
<keyword evidence="2" id="KW-1185">Reference proteome</keyword>
<proteinExistence type="predicted"/>
<organism evidence="1 2">
    <name type="scientific">Nostoc flagelliforme CCNUN1</name>
    <dbReference type="NCBI Taxonomy" id="2038116"/>
    <lineage>
        <taxon>Bacteria</taxon>
        <taxon>Bacillati</taxon>
        <taxon>Cyanobacteriota</taxon>
        <taxon>Cyanophyceae</taxon>
        <taxon>Nostocales</taxon>
        <taxon>Nostocaceae</taxon>
        <taxon>Nostoc</taxon>
    </lineage>
</organism>
<accession>A0A2K8SK34</accession>
<dbReference type="Proteomes" id="UP000232003">
    <property type="component" value="Chromosome"/>
</dbReference>
<evidence type="ECO:0000313" key="1">
    <source>
        <dbReference type="EMBL" id="AUB35792.1"/>
    </source>
</evidence>
<dbReference type="EMBL" id="CP024785">
    <property type="protein sequence ID" value="AUB35792.1"/>
    <property type="molecule type" value="Genomic_DNA"/>
</dbReference>
<dbReference type="AlphaFoldDB" id="A0A2K8SK34"/>
<dbReference type="KEGG" id="nfl:COO91_01683"/>
<name>A0A2K8SK34_9NOSO</name>
<protein>
    <submittedName>
        <fullName evidence="1">Uncharacterized protein</fullName>
    </submittedName>
</protein>
<reference evidence="1 2" key="1">
    <citation type="submission" date="2017-11" db="EMBL/GenBank/DDBJ databases">
        <title>Complete genome of a free-living desiccation-tolerant cyanobacterium and its photosynthetic adaptation to extreme terrestrial habitat.</title>
        <authorList>
            <person name="Shang J."/>
        </authorList>
    </citation>
    <scope>NUCLEOTIDE SEQUENCE [LARGE SCALE GENOMIC DNA]</scope>
    <source>
        <strain evidence="1 2">CCNUN1</strain>
    </source>
</reference>